<evidence type="ECO:0000313" key="2">
    <source>
        <dbReference type="Proteomes" id="UP000188184"/>
    </source>
</evidence>
<name>A0A1Q2L690_9BACL</name>
<keyword evidence="1" id="KW-0614">Plasmid</keyword>
<protein>
    <recommendedName>
        <fullName evidence="3">DUF3800 domain-containing protein</fullName>
    </recommendedName>
</protein>
<dbReference type="OrthoDB" id="2567918at2"/>
<dbReference type="InterPro" id="IPR024524">
    <property type="entry name" value="DUF3800"/>
</dbReference>
<dbReference type="Proteomes" id="UP000188184">
    <property type="component" value="Plasmid unnamed1"/>
</dbReference>
<sequence length="265" mass="31166">MTERKSFPVRIFFDESGKHSEKIHLMGAILIPSTLYELPELQELNEIVRQSDIHWATFRGHGSTRKKIEKIILTAMNHQRLMKMNVISYNQNKIQQDSQEIKEKFADVVDHTIYTKFPERVVYGLIRKYGSHSFVDAQVAIEHDNTYEAKNYDLRRQMFEQLNIQSIYRGENFKLSDVQYMAKQEEYGIELTDLLLGIVRTIIENPNDSTSGKRVKNKLILDLITESDSFYSFLNRVKLYEWGKSNDLIDAPFKNYLDIFLSDHL</sequence>
<organism evidence="1 2">
    <name type="scientific">Planococcus lenghuensis</name>
    <dbReference type="NCBI Taxonomy" id="2213202"/>
    <lineage>
        <taxon>Bacteria</taxon>
        <taxon>Bacillati</taxon>
        <taxon>Bacillota</taxon>
        <taxon>Bacilli</taxon>
        <taxon>Bacillales</taxon>
        <taxon>Caryophanaceae</taxon>
        <taxon>Planococcus</taxon>
    </lineage>
</organism>
<reference evidence="1 2" key="1">
    <citation type="submission" date="2017-02" db="EMBL/GenBank/DDBJ databases">
        <title>The complete genomic sequence of a novel cold adapted crude oil-degrading bacterium Planococcus qaidamina Y42.</title>
        <authorList>
            <person name="Yang R."/>
        </authorList>
    </citation>
    <scope>NUCLEOTIDE SEQUENCE [LARGE SCALE GENOMIC DNA]</scope>
    <source>
        <strain evidence="1 2">Y42</strain>
        <plasmid evidence="1 2">unnamed1</plasmid>
    </source>
</reference>
<evidence type="ECO:0000313" key="1">
    <source>
        <dbReference type="EMBL" id="AQQ55422.1"/>
    </source>
</evidence>
<proteinExistence type="predicted"/>
<keyword evidence="2" id="KW-1185">Reference proteome</keyword>
<dbReference type="AlphaFoldDB" id="A0A1Q2L690"/>
<accession>A0A1Q2L690</accession>
<dbReference type="RefSeq" id="WP_077591281.1">
    <property type="nucleotide sequence ID" value="NZ_CP019641.1"/>
</dbReference>
<evidence type="ECO:0008006" key="3">
    <source>
        <dbReference type="Google" id="ProtNLM"/>
    </source>
</evidence>
<dbReference type="Pfam" id="PF12686">
    <property type="entry name" value="DUF3800"/>
    <property type="match status" value="1"/>
</dbReference>
<gene>
    <name evidence="1" type="ORF">B0X71_19850</name>
</gene>
<dbReference type="EMBL" id="CP019641">
    <property type="protein sequence ID" value="AQQ55422.1"/>
    <property type="molecule type" value="Genomic_DNA"/>
</dbReference>
<geneLocation type="plasmid" evidence="1 2">
    <name>unnamed1</name>
</geneLocation>
<dbReference type="KEGG" id="pmar:B0X71_19850"/>